<reference evidence="3" key="1">
    <citation type="submission" date="2023-07" db="EMBL/GenBank/DDBJ databases">
        <authorList>
            <consortium name="CYATHOMIX"/>
        </authorList>
    </citation>
    <scope>NUCLEOTIDE SEQUENCE</scope>
    <source>
        <strain evidence="3">N/A</strain>
    </source>
</reference>
<name>A0AA36HGS9_CYLNA</name>
<feature type="domain" description="Lipocalin" evidence="2">
    <location>
        <begin position="270"/>
        <end position="431"/>
    </location>
</feature>
<keyword evidence="1" id="KW-0732">Signal</keyword>
<evidence type="ECO:0000256" key="1">
    <source>
        <dbReference type="SAM" id="SignalP"/>
    </source>
</evidence>
<gene>
    <name evidence="3" type="ORF">CYNAS_LOCUS22316</name>
</gene>
<feature type="signal peptide" evidence="1">
    <location>
        <begin position="1"/>
        <end position="15"/>
    </location>
</feature>
<feature type="chain" id="PRO_5041465388" description="Lipocalin domain-containing protein" evidence="1">
    <location>
        <begin position="16"/>
        <end position="440"/>
    </location>
</feature>
<dbReference type="PANTHER" id="PTHR37437">
    <property type="entry name" value="LIPOCALIN-RELATED PROTEIN-RELATED"/>
    <property type="match status" value="1"/>
</dbReference>
<accession>A0AA36HGS9</accession>
<sequence length="440" mass="50058">MNICIVLSTIPFVFAHVPSYLDPGSSFQAVRSQYDSEQTYRGYRRGEVSVEDSLDAGKVQSYLQAPIMDHDVDGEECESLPNGTATKPTFFMCKEDTFVTLHGGAITNMNGDDRYPVEFESPVRVFLDVASVAPRRSNYDMCEDNPSCPLSPGRQVLEFTLDPSRLFSRFFRMIHNDMVAVSTVTTTMYWLRRFLLILLLGSVVNAGSFIGGIPVPGRTVPVLRLFENYSASCRPKQRKDFGMDQLAQIMNSLNAESVAQKVYTQLFHSMGDVQIEKLMGKWYTVVDTKAIHPEDCAVHYFELLTQTDFTATFSSLQYSHYKGDTVTTQGIGRMMGPDPGEVFYMTGHPSDHCPYFPVKMGGLNPQGEYEYIIFSQPLKYPTMVLARDLHKFEQKYKQEVYLFLEKHGFLSPIAALNTRLHFENATECNQLNRYYDYMQL</sequence>
<dbReference type="Pfam" id="PF24976">
    <property type="entry name" value="Lipocalin_10"/>
    <property type="match status" value="1"/>
</dbReference>
<evidence type="ECO:0000259" key="2">
    <source>
        <dbReference type="Pfam" id="PF24976"/>
    </source>
</evidence>
<dbReference type="InterPro" id="IPR012674">
    <property type="entry name" value="Calycin"/>
</dbReference>
<organism evidence="3 4">
    <name type="scientific">Cylicocyclus nassatus</name>
    <name type="common">Nematode worm</name>
    <dbReference type="NCBI Taxonomy" id="53992"/>
    <lineage>
        <taxon>Eukaryota</taxon>
        <taxon>Metazoa</taxon>
        <taxon>Ecdysozoa</taxon>
        <taxon>Nematoda</taxon>
        <taxon>Chromadorea</taxon>
        <taxon>Rhabditida</taxon>
        <taxon>Rhabditina</taxon>
        <taxon>Rhabditomorpha</taxon>
        <taxon>Strongyloidea</taxon>
        <taxon>Strongylidae</taxon>
        <taxon>Cylicocyclus</taxon>
    </lineage>
</organism>
<dbReference type="AlphaFoldDB" id="A0AA36HGS9"/>
<proteinExistence type="predicted"/>
<dbReference type="Proteomes" id="UP001176961">
    <property type="component" value="Unassembled WGS sequence"/>
</dbReference>
<keyword evidence="4" id="KW-1185">Reference proteome</keyword>
<dbReference type="EMBL" id="CATQJL010000326">
    <property type="protein sequence ID" value="CAJ0610333.1"/>
    <property type="molecule type" value="Genomic_DNA"/>
</dbReference>
<evidence type="ECO:0000313" key="4">
    <source>
        <dbReference type="Proteomes" id="UP001176961"/>
    </source>
</evidence>
<comment type="caution">
    <text evidence="3">The sequence shown here is derived from an EMBL/GenBank/DDBJ whole genome shotgun (WGS) entry which is preliminary data.</text>
</comment>
<dbReference type="InterPro" id="IPR056868">
    <property type="entry name" value="Lipocalin_dom_nem"/>
</dbReference>
<dbReference type="SUPFAM" id="SSF50814">
    <property type="entry name" value="Lipocalins"/>
    <property type="match status" value="1"/>
</dbReference>
<dbReference type="PANTHER" id="PTHR37437:SF2">
    <property type="entry name" value="LIPOCLN_CYTOSOLIC_FA-BD_DOM DOMAIN-CONTAINING PROTEIN"/>
    <property type="match status" value="1"/>
</dbReference>
<protein>
    <recommendedName>
        <fullName evidence="2">Lipocalin domain-containing protein</fullName>
    </recommendedName>
</protein>
<evidence type="ECO:0000313" key="3">
    <source>
        <dbReference type="EMBL" id="CAJ0610333.1"/>
    </source>
</evidence>